<dbReference type="Proteomes" id="UP000521943">
    <property type="component" value="Unassembled WGS sequence"/>
</dbReference>
<comment type="caution">
    <text evidence="1">The sequence shown here is derived from an EMBL/GenBank/DDBJ whole genome shotgun (WGS) entry which is preliminary data.</text>
</comment>
<sequence length="121" mass="13682">MTSMMYFGRFTVRSFFVYLSFLHDFFPCSSRFFGRWVCGYASASAAIHDKMRAISPSSPPPLLSFFLSPVRLSFPPARCPHIDHSHTRPPLPGRYISTCVRLSVSIDSTPAAHPVFMFTRA</sequence>
<organism evidence="1 2">
    <name type="scientific">Ephemerocybe angulata</name>
    <dbReference type="NCBI Taxonomy" id="980116"/>
    <lineage>
        <taxon>Eukaryota</taxon>
        <taxon>Fungi</taxon>
        <taxon>Dikarya</taxon>
        <taxon>Basidiomycota</taxon>
        <taxon>Agaricomycotina</taxon>
        <taxon>Agaricomycetes</taxon>
        <taxon>Agaricomycetidae</taxon>
        <taxon>Agaricales</taxon>
        <taxon>Agaricineae</taxon>
        <taxon>Psathyrellaceae</taxon>
        <taxon>Ephemerocybe</taxon>
    </lineage>
</organism>
<evidence type="ECO:0000313" key="1">
    <source>
        <dbReference type="EMBL" id="KAF6750923.1"/>
    </source>
</evidence>
<accession>A0A8H6HS72</accession>
<dbReference type="AlphaFoldDB" id="A0A8H6HS72"/>
<name>A0A8H6HS72_9AGAR</name>
<proteinExistence type="predicted"/>
<gene>
    <name evidence="1" type="ORF">DFP72DRAFT_908834</name>
</gene>
<dbReference type="EMBL" id="JACGCI010000053">
    <property type="protein sequence ID" value="KAF6750923.1"/>
    <property type="molecule type" value="Genomic_DNA"/>
</dbReference>
<protein>
    <submittedName>
        <fullName evidence="1">Uncharacterized protein</fullName>
    </submittedName>
</protein>
<evidence type="ECO:0000313" key="2">
    <source>
        <dbReference type="Proteomes" id="UP000521943"/>
    </source>
</evidence>
<keyword evidence="2" id="KW-1185">Reference proteome</keyword>
<reference evidence="1 2" key="1">
    <citation type="submission" date="2020-07" db="EMBL/GenBank/DDBJ databases">
        <title>Comparative genomics of pyrophilous fungi reveals a link between fire events and developmental genes.</title>
        <authorList>
            <consortium name="DOE Joint Genome Institute"/>
            <person name="Steindorff A.S."/>
            <person name="Carver A."/>
            <person name="Calhoun S."/>
            <person name="Stillman K."/>
            <person name="Liu H."/>
            <person name="Lipzen A."/>
            <person name="Pangilinan J."/>
            <person name="Labutti K."/>
            <person name="Bruns T.D."/>
            <person name="Grigoriev I.V."/>
        </authorList>
    </citation>
    <scope>NUCLEOTIDE SEQUENCE [LARGE SCALE GENOMIC DNA]</scope>
    <source>
        <strain evidence="1 2">CBS 144469</strain>
    </source>
</reference>